<evidence type="ECO:0000313" key="2">
    <source>
        <dbReference type="EMBL" id="KAK3266517.1"/>
    </source>
</evidence>
<accession>A0AAE0FVJ4</accession>
<evidence type="ECO:0000313" key="3">
    <source>
        <dbReference type="Proteomes" id="UP001190700"/>
    </source>
</evidence>
<feature type="compositionally biased region" description="Basic and acidic residues" evidence="1">
    <location>
        <begin position="1"/>
        <end position="10"/>
    </location>
</feature>
<dbReference type="EMBL" id="LGRX02013010">
    <property type="protein sequence ID" value="KAK3266517.1"/>
    <property type="molecule type" value="Genomic_DNA"/>
</dbReference>
<protein>
    <submittedName>
        <fullName evidence="2">Uncharacterized protein</fullName>
    </submittedName>
</protein>
<proteinExistence type="predicted"/>
<feature type="region of interest" description="Disordered" evidence="1">
    <location>
        <begin position="1"/>
        <end position="184"/>
    </location>
</feature>
<feature type="compositionally biased region" description="Low complexity" evidence="1">
    <location>
        <begin position="44"/>
        <end position="60"/>
    </location>
</feature>
<dbReference type="AlphaFoldDB" id="A0AAE0FVJ4"/>
<sequence length="291" mass="30190">MGTPDVDRTSAKAIGTPDVATSCAPARGVEDNATSSPTASVPEVAIPPVVTTASTATTGPDELPERCSRGASPSAPPGTPVGASAVTPSAEPVSPHSSGRGGGEVERPRQPRASENTEHPAGPPAEAGTATDGGSLAPPESPPARCRKSSQEQRSASNDAAGPRFSAKARETGAPKRPGRPSDSPIVVPIVLAMKPDDHALILEDWLSRRHAEMDGMSAPSAPEASHEGAAAVTRQMRELQEYLCKYQDLNVPVAWLRASTFPAVLDDLHDHLLACIEKALREHDECSGHP</sequence>
<dbReference type="Proteomes" id="UP001190700">
    <property type="component" value="Unassembled WGS sequence"/>
</dbReference>
<feature type="compositionally biased region" description="Low complexity" evidence="1">
    <location>
        <begin position="124"/>
        <end position="134"/>
    </location>
</feature>
<organism evidence="2 3">
    <name type="scientific">Cymbomonas tetramitiformis</name>
    <dbReference type="NCBI Taxonomy" id="36881"/>
    <lineage>
        <taxon>Eukaryota</taxon>
        <taxon>Viridiplantae</taxon>
        <taxon>Chlorophyta</taxon>
        <taxon>Pyramimonadophyceae</taxon>
        <taxon>Pyramimonadales</taxon>
        <taxon>Pyramimonadaceae</taxon>
        <taxon>Cymbomonas</taxon>
    </lineage>
</organism>
<keyword evidence="3" id="KW-1185">Reference proteome</keyword>
<reference evidence="2 3" key="1">
    <citation type="journal article" date="2015" name="Genome Biol. Evol.">
        <title>Comparative Genomics of a Bacterivorous Green Alga Reveals Evolutionary Causalities and Consequences of Phago-Mixotrophic Mode of Nutrition.</title>
        <authorList>
            <person name="Burns J.A."/>
            <person name="Paasch A."/>
            <person name="Narechania A."/>
            <person name="Kim E."/>
        </authorList>
    </citation>
    <scope>NUCLEOTIDE SEQUENCE [LARGE SCALE GENOMIC DNA]</scope>
    <source>
        <strain evidence="2 3">PLY_AMNH</strain>
    </source>
</reference>
<gene>
    <name evidence="2" type="ORF">CYMTET_24866</name>
</gene>
<name>A0AAE0FVJ4_9CHLO</name>
<comment type="caution">
    <text evidence="2">The sequence shown here is derived from an EMBL/GenBank/DDBJ whole genome shotgun (WGS) entry which is preliminary data.</text>
</comment>
<evidence type="ECO:0000256" key="1">
    <source>
        <dbReference type="SAM" id="MobiDB-lite"/>
    </source>
</evidence>